<dbReference type="VEuPathDB" id="FungiDB:PPTG_21156"/>
<protein>
    <submittedName>
        <fullName evidence="1">Uncharacterized protein</fullName>
    </submittedName>
</protein>
<evidence type="ECO:0000313" key="1">
    <source>
        <dbReference type="EMBL" id="ETN21874.1"/>
    </source>
</evidence>
<accession>W2RB15</accession>
<reference evidence="1 2" key="2">
    <citation type="submission" date="2013-11" db="EMBL/GenBank/DDBJ databases">
        <title>The Genome Sequence of Phytophthora parasitica INRA-310.</title>
        <authorList>
            <consortium name="The Broad Institute Genomics Platform"/>
            <person name="Russ C."/>
            <person name="Tyler B."/>
            <person name="Panabieres F."/>
            <person name="Shan W."/>
            <person name="Tripathy S."/>
            <person name="Grunwald N."/>
            <person name="Machado M."/>
            <person name="Johnson C.S."/>
            <person name="Arredondo F."/>
            <person name="Hong C."/>
            <person name="Coffey M."/>
            <person name="Young S.K."/>
            <person name="Zeng Q."/>
            <person name="Gargeya S."/>
            <person name="Fitzgerald M."/>
            <person name="Abouelleil A."/>
            <person name="Alvarado L."/>
            <person name="Chapman S.B."/>
            <person name="Gainer-Dewar J."/>
            <person name="Goldberg J."/>
            <person name="Griggs A."/>
            <person name="Gujja S."/>
            <person name="Hansen M."/>
            <person name="Howarth C."/>
            <person name="Imamovic A."/>
            <person name="Ireland A."/>
            <person name="Larimer J."/>
            <person name="McCowan C."/>
            <person name="Murphy C."/>
            <person name="Pearson M."/>
            <person name="Poon T.W."/>
            <person name="Priest M."/>
            <person name="Roberts A."/>
            <person name="Saif S."/>
            <person name="Shea T."/>
            <person name="Sykes S."/>
            <person name="Wortman J."/>
            <person name="Nusbaum C."/>
            <person name="Birren B."/>
        </authorList>
    </citation>
    <scope>NUCLEOTIDE SEQUENCE [LARGE SCALE GENOMIC DNA]</scope>
    <source>
        <strain evidence="1 2">INRA-310</strain>
    </source>
</reference>
<dbReference type="EMBL" id="KI669563">
    <property type="protein sequence ID" value="ETN21874.1"/>
    <property type="molecule type" value="Genomic_DNA"/>
</dbReference>
<dbReference type="GeneID" id="20189755"/>
<dbReference type="Proteomes" id="UP000018817">
    <property type="component" value="Unassembled WGS sequence"/>
</dbReference>
<name>W2RB15_PHYN3</name>
<gene>
    <name evidence="1" type="ORF">PPTG_21156</name>
</gene>
<sequence>MSERALRRKPGMLLILPCRRSRLNSDQALALAFALPALFFPLCGNPVAWLECRKDGYGTSRTKIYRETKRIMGQPLSKVMHELPFQTVDLWLC</sequence>
<evidence type="ECO:0000313" key="2">
    <source>
        <dbReference type="Proteomes" id="UP000018817"/>
    </source>
</evidence>
<proteinExistence type="predicted"/>
<reference evidence="2" key="1">
    <citation type="submission" date="2011-12" db="EMBL/GenBank/DDBJ databases">
        <authorList>
            <consortium name="The Broad Institute Genome Sequencing Platform"/>
            <person name="Russ C."/>
            <person name="Tyler B."/>
            <person name="Panabieres F."/>
            <person name="Shan W."/>
            <person name="Tripathy S."/>
            <person name="Grunwald N."/>
            <person name="Machado M."/>
            <person name="Young S.K."/>
            <person name="Zeng Q."/>
            <person name="Gargeya S."/>
            <person name="Fitzgerald M."/>
            <person name="Haas B."/>
            <person name="Abouelleil A."/>
            <person name="Alvarado L."/>
            <person name="Arachchi H.M."/>
            <person name="Berlin A."/>
            <person name="Chapman S.B."/>
            <person name="Gearin G."/>
            <person name="Goldberg J."/>
            <person name="Griggs A."/>
            <person name="Gujja S."/>
            <person name="Hansen M."/>
            <person name="Heiman D."/>
            <person name="Howarth C."/>
            <person name="Larimer J."/>
            <person name="Lui A."/>
            <person name="MacDonald P.J.P."/>
            <person name="McCowen C."/>
            <person name="Montmayeur A."/>
            <person name="Murphy C."/>
            <person name="Neiman D."/>
            <person name="Pearson M."/>
            <person name="Priest M."/>
            <person name="Roberts A."/>
            <person name="Saif S."/>
            <person name="Shea T."/>
            <person name="Sisk P."/>
            <person name="Stolte C."/>
            <person name="Sykes S."/>
            <person name="Wortman J."/>
            <person name="Nusbaum C."/>
            <person name="Birren B."/>
        </authorList>
    </citation>
    <scope>NUCLEOTIDE SEQUENCE [LARGE SCALE GENOMIC DNA]</scope>
    <source>
        <strain evidence="2">INRA-310</strain>
    </source>
</reference>
<dbReference type="RefSeq" id="XP_008893857.1">
    <property type="nucleotide sequence ID" value="XM_008895609.1"/>
</dbReference>
<dbReference type="AlphaFoldDB" id="W2RB15"/>
<organism evidence="1 2">
    <name type="scientific">Phytophthora nicotianae (strain INRA-310)</name>
    <name type="common">Phytophthora parasitica</name>
    <dbReference type="NCBI Taxonomy" id="761204"/>
    <lineage>
        <taxon>Eukaryota</taxon>
        <taxon>Sar</taxon>
        <taxon>Stramenopiles</taxon>
        <taxon>Oomycota</taxon>
        <taxon>Peronosporomycetes</taxon>
        <taxon>Peronosporales</taxon>
        <taxon>Peronosporaceae</taxon>
        <taxon>Phytophthora</taxon>
    </lineage>
</organism>